<evidence type="ECO:0000313" key="4">
    <source>
        <dbReference type="Proteomes" id="UP000481861"/>
    </source>
</evidence>
<dbReference type="PANTHER" id="PTHR11538:SF26">
    <property type="entry name" value="FERREDOXIN-FOLD ANTICODON-BINDING DOMAIN-CONTAINING PROTEIN 1"/>
    <property type="match status" value="1"/>
</dbReference>
<dbReference type="GO" id="GO:0070042">
    <property type="term" value="F:rRNA (uridine-N3-)-methyltransferase activity"/>
    <property type="evidence" value="ECO:0007669"/>
    <property type="project" value="InterPro"/>
</dbReference>
<organism evidence="3 4">
    <name type="scientific">Massariosphaeria phaeospora</name>
    <dbReference type="NCBI Taxonomy" id="100035"/>
    <lineage>
        <taxon>Eukaryota</taxon>
        <taxon>Fungi</taxon>
        <taxon>Dikarya</taxon>
        <taxon>Ascomycota</taxon>
        <taxon>Pezizomycotina</taxon>
        <taxon>Dothideomycetes</taxon>
        <taxon>Pleosporomycetidae</taxon>
        <taxon>Pleosporales</taxon>
        <taxon>Pleosporales incertae sedis</taxon>
        <taxon>Massariosphaeria</taxon>
    </lineage>
</organism>
<dbReference type="EMBL" id="JAADJZ010000027">
    <property type="protein sequence ID" value="KAF2866584.1"/>
    <property type="molecule type" value="Genomic_DNA"/>
</dbReference>
<evidence type="ECO:0000259" key="2">
    <source>
        <dbReference type="Pfam" id="PF10354"/>
    </source>
</evidence>
<dbReference type="InterPro" id="IPR019446">
    <property type="entry name" value="BMT5-like"/>
</dbReference>
<dbReference type="Proteomes" id="UP000481861">
    <property type="component" value="Unassembled WGS sequence"/>
</dbReference>
<feature type="compositionally biased region" description="Low complexity" evidence="1">
    <location>
        <begin position="30"/>
        <end position="39"/>
    </location>
</feature>
<feature type="region of interest" description="Disordered" evidence="1">
    <location>
        <begin position="215"/>
        <end position="251"/>
    </location>
</feature>
<comment type="caution">
    <text evidence="3">The sequence shown here is derived from an EMBL/GenBank/DDBJ whole genome shotgun (WGS) entry which is preliminary data.</text>
</comment>
<dbReference type="GO" id="GO:0005737">
    <property type="term" value="C:cytoplasm"/>
    <property type="evidence" value="ECO:0007669"/>
    <property type="project" value="TreeGrafter"/>
</dbReference>
<evidence type="ECO:0000256" key="1">
    <source>
        <dbReference type="SAM" id="MobiDB-lite"/>
    </source>
</evidence>
<accession>A0A7C8MDC2</accession>
<dbReference type="Pfam" id="PF10354">
    <property type="entry name" value="BMT5-like"/>
    <property type="match status" value="1"/>
</dbReference>
<keyword evidence="4" id="KW-1185">Reference proteome</keyword>
<dbReference type="OrthoDB" id="273345at2759"/>
<feature type="region of interest" description="Disordered" evidence="1">
    <location>
        <begin position="1"/>
        <end position="80"/>
    </location>
</feature>
<dbReference type="AlphaFoldDB" id="A0A7C8MDC2"/>
<feature type="compositionally biased region" description="Pro residues" evidence="1">
    <location>
        <begin position="59"/>
        <end position="69"/>
    </location>
</feature>
<dbReference type="PANTHER" id="PTHR11538">
    <property type="entry name" value="PHENYLALANYL-TRNA SYNTHETASE"/>
    <property type="match status" value="1"/>
</dbReference>
<reference evidence="3 4" key="1">
    <citation type="submission" date="2020-01" db="EMBL/GenBank/DDBJ databases">
        <authorList>
            <consortium name="DOE Joint Genome Institute"/>
            <person name="Haridas S."/>
            <person name="Albert R."/>
            <person name="Binder M."/>
            <person name="Bloem J."/>
            <person name="Labutti K."/>
            <person name="Salamov A."/>
            <person name="Andreopoulos B."/>
            <person name="Baker S.E."/>
            <person name="Barry K."/>
            <person name="Bills G."/>
            <person name="Bluhm B.H."/>
            <person name="Cannon C."/>
            <person name="Castanera R."/>
            <person name="Culley D.E."/>
            <person name="Daum C."/>
            <person name="Ezra D."/>
            <person name="Gonzalez J.B."/>
            <person name="Henrissat B."/>
            <person name="Kuo A."/>
            <person name="Liang C."/>
            <person name="Lipzen A."/>
            <person name="Lutzoni F."/>
            <person name="Magnuson J."/>
            <person name="Mondo S."/>
            <person name="Nolan M."/>
            <person name="Ohm R."/>
            <person name="Pangilinan J."/>
            <person name="Park H.-J.H."/>
            <person name="Ramirez L."/>
            <person name="Alfaro M."/>
            <person name="Sun H."/>
            <person name="Tritt A."/>
            <person name="Yoshinaga Y."/>
            <person name="Zwiers L.-H.L."/>
            <person name="Turgeon B.G."/>
            <person name="Goodwin S.B."/>
            <person name="Spatafora J.W."/>
            <person name="Crous P.W."/>
            <person name="Grigoriev I.V."/>
        </authorList>
    </citation>
    <scope>NUCLEOTIDE SEQUENCE [LARGE SCALE GENOMIC DNA]</scope>
    <source>
        <strain evidence="3 4">CBS 611.86</strain>
    </source>
</reference>
<sequence length="341" mass="37657">MSKAKRKRERRESKRTEVRKAASNARKTTKSTLASSSSSKPPPKKLKTSTTSTNAVPPTTKPTPKPTPPTHTQASQRRPIPFGTYDHILLVGEGDFSFTSSLALHHGCAHVTGTSFDSEEDVRNKYPTFDAIQSELSALTPPVPVYHSIDAGKLSLNKALRCRRDEGVDEGEGEGWDVIGFIFPHTGGLSTDVNRQVRANQALLVSFFESCLEKNPPKFQPPPKHPASSTSQNANLTPLAKRPSKSTLKRPPFLKPGGRIIVTLFDAPPYTLWNIRDLARHTGLKVLESFRFEGEEYPGYKHVRTLGAIEGGGAWKAEEREARMYVFQKAEVADDKGKRGE</sequence>
<dbReference type="GO" id="GO:0070475">
    <property type="term" value="P:rRNA base methylation"/>
    <property type="evidence" value="ECO:0007669"/>
    <property type="project" value="InterPro"/>
</dbReference>
<feature type="compositionally biased region" description="Basic and acidic residues" evidence="1">
    <location>
        <begin position="10"/>
        <end position="20"/>
    </location>
</feature>
<proteinExistence type="predicted"/>
<feature type="domain" description="25S rRNA (uridine-N(3))-methyltransferase BMT5-like" evidence="2">
    <location>
        <begin position="89"/>
        <end position="304"/>
    </location>
</feature>
<name>A0A7C8MDC2_9PLEO</name>
<gene>
    <name evidence="3" type="ORF">BDV95DRAFT_441584</name>
</gene>
<protein>
    <recommendedName>
        <fullName evidence="2">25S rRNA (uridine-N(3))-methyltransferase BMT5-like domain-containing protein</fullName>
    </recommendedName>
</protein>
<feature type="compositionally biased region" description="Polar residues" evidence="1">
    <location>
        <begin position="227"/>
        <end position="236"/>
    </location>
</feature>
<feature type="non-terminal residue" evidence="3">
    <location>
        <position position="341"/>
    </location>
</feature>
<evidence type="ECO:0000313" key="3">
    <source>
        <dbReference type="EMBL" id="KAF2866584.1"/>
    </source>
</evidence>